<accession>A0ABX7V6E5</accession>
<name>A0ABX7V6E5_9GAMM</name>
<proteinExistence type="predicted"/>
<sequence>MAWAPSSQSIAKHFSPASKALCFQDDLVERFKLIDTGFSTADAEYPEIIQADGDVILKFKDWREQEIEVFFADPVAVKWQMAEVLSPEERFDSCYEVVDSNWLQLHLEKEVVSASEGYKHYKFNFNELGTFEVLAIAYTLKT</sequence>
<protein>
    <submittedName>
        <fullName evidence="1">Uncharacterized protein</fullName>
    </submittedName>
</protein>
<evidence type="ECO:0000313" key="1">
    <source>
        <dbReference type="EMBL" id="QTL35002.1"/>
    </source>
</evidence>
<organism evidence="1 2">
    <name type="scientific">Pseudoalteromonas viridis</name>
    <dbReference type="NCBI Taxonomy" id="339617"/>
    <lineage>
        <taxon>Bacteria</taxon>
        <taxon>Pseudomonadati</taxon>
        <taxon>Pseudomonadota</taxon>
        <taxon>Gammaproteobacteria</taxon>
        <taxon>Alteromonadales</taxon>
        <taxon>Pseudoalteromonadaceae</taxon>
        <taxon>Pseudoalteromonas</taxon>
    </lineage>
</organism>
<dbReference type="Proteomes" id="UP000665025">
    <property type="component" value="Chromosome 1"/>
</dbReference>
<dbReference type="EMBL" id="CP072425">
    <property type="protein sequence ID" value="QTL35002.1"/>
    <property type="molecule type" value="Genomic_DNA"/>
</dbReference>
<evidence type="ECO:0000313" key="2">
    <source>
        <dbReference type="Proteomes" id="UP000665025"/>
    </source>
</evidence>
<keyword evidence="2" id="KW-1185">Reference proteome</keyword>
<dbReference type="RefSeq" id="WP_209052034.1">
    <property type="nucleotide sequence ID" value="NZ_CP072425.1"/>
</dbReference>
<reference evidence="1 2" key="1">
    <citation type="submission" date="2021-03" db="EMBL/GenBank/DDBJ databases">
        <title>Complete Genome of Pseudoalteromonas viridis Strain BBR56, a new biocontrol bacterial candidate.</title>
        <authorList>
            <person name="Handayani D.P."/>
            <person name="Isnansetyo A."/>
            <person name="Istiqomah I."/>
            <person name="Jumina J."/>
        </authorList>
    </citation>
    <scope>NUCLEOTIDE SEQUENCE [LARGE SCALE GENOMIC DNA]</scope>
    <source>
        <strain evidence="1 2">BBR56</strain>
    </source>
</reference>
<gene>
    <name evidence="1" type="ORF">J5X90_15960</name>
</gene>